<proteinExistence type="predicted"/>
<dbReference type="EMBL" id="VSSQ01081712">
    <property type="protein sequence ID" value="MPN30558.1"/>
    <property type="molecule type" value="Genomic_DNA"/>
</dbReference>
<keyword evidence="1" id="KW-0472">Membrane</keyword>
<keyword evidence="1" id="KW-0812">Transmembrane</keyword>
<comment type="caution">
    <text evidence="2">The sequence shown here is derived from an EMBL/GenBank/DDBJ whole genome shotgun (WGS) entry which is preliminary data.</text>
</comment>
<evidence type="ECO:0000256" key="1">
    <source>
        <dbReference type="SAM" id="Phobius"/>
    </source>
</evidence>
<name>A0A645GUP0_9ZZZZ</name>
<feature type="transmembrane region" description="Helical" evidence="1">
    <location>
        <begin position="22"/>
        <end position="42"/>
    </location>
</feature>
<sequence>MPAVIAGQSNWLELLATQLSGAIVWLCTLLPLDVVLLSGKAVKTTDLAQRVQQQVEAKLPGSAPQVQRLELPKMDVAALLAEHVRLSILCPN</sequence>
<organism evidence="2">
    <name type="scientific">bioreactor metagenome</name>
    <dbReference type="NCBI Taxonomy" id="1076179"/>
    <lineage>
        <taxon>unclassified sequences</taxon>
        <taxon>metagenomes</taxon>
        <taxon>ecological metagenomes</taxon>
    </lineage>
</organism>
<gene>
    <name evidence="2" type="ORF">SDC9_178029</name>
</gene>
<reference evidence="2" key="1">
    <citation type="submission" date="2019-08" db="EMBL/GenBank/DDBJ databases">
        <authorList>
            <person name="Kucharzyk K."/>
            <person name="Murdoch R.W."/>
            <person name="Higgins S."/>
            <person name="Loffler F."/>
        </authorList>
    </citation>
    <scope>NUCLEOTIDE SEQUENCE</scope>
</reference>
<protein>
    <submittedName>
        <fullName evidence="2">Uncharacterized protein</fullName>
    </submittedName>
</protein>
<keyword evidence="1" id="KW-1133">Transmembrane helix</keyword>
<dbReference type="AlphaFoldDB" id="A0A645GUP0"/>
<evidence type="ECO:0000313" key="2">
    <source>
        <dbReference type="EMBL" id="MPN30558.1"/>
    </source>
</evidence>
<accession>A0A645GUP0</accession>